<reference evidence="2 3" key="1">
    <citation type="journal article" date="2024" name="IMA Fungus">
        <title>IMA Genome - F19 : A genome assembly and annotation guide to empower mycologists, including annotated draft genome sequences of Ceratocystis pirilliformis, Diaporthe australafricana, Fusarium ophioides, Paecilomyces lecythidis, and Sporothrix stenoceras.</title>
        <authorList>
            <person name="Aylward J."/>
            <person name="Wilson A.M."/>
            <person name="Visagie C.M."/>
            <person name="Spraker J."/>
            <person name="Barnes I."/>
            <person name="Buitendag C."/>
            <person name="Ceriani C."/>
            <person name="Del Mar Angel L."/>
            <person name="du Plessis D."/>
            <person name="Fuchs T."/>
            <person name="Gasser K."/>
            <person name="Kramer D."/>
            <person name="Li W."/>
            <person name="Munsamy K."/>
            <person name="Piso A."/>
            <person name="Price J.L."/>
            <person name="Sonnekus B."/>
            <person name="Thomas C."/>
            <person name="van der Nest A."/>
            <person name="van Dijk A."/>
            <person name="van Heerden A."/>
            <person name="van Vuuren N."/>
            <person name="Yilmaz N."/>
            <person name="Duong T.A."/>
            <person name="van der Merwe N.A."/>
            <person name="Wingfield M.J."/>
            <person name="Wingfield B.D."/>
        </authorList>
    </citation>
    <scope>NUCLEOTIDE SEQUENCE [LARGE SCALE GENOMIC DNA]</scope>
    <source>
        <strain evidence="2 3">CMW 12675</strain>
    </source>
</reference>
<keyword evidence="1" id="KW-1133">Transmembrane helix</keyword>
<gene>
    <name evidence="2" type="ORF">Cpir12675_004475</name>
</gene>
<comment type="caution">
    <text evidence="2">The sequence shown here is derived from an EMBL/GenBank/DDBJ whole genome shotgun (WGS) entry which is preliminary data.</text>
</comment>
<dbReference type="EMBL" id="JAWDJO010000127">
    <property type="protein sequence ID" value="KAL1892587.1"/>
    <property type="molecule type" value="Genomic_DNA"/>
</dbReference>
<evidence type="ECO:0000313" key="3">
    <source>
        <dbReference type="Proteomes" id="UP001583280"/>
    </source>
</evidence>
<name>A0ABR3YXE1_9PEZI</name>
<evidence type="ECO:0000313" key="2">
    <source>
        <dbReference type="EMBL" id="KAL1892587.1"/>
    </source>
</evidence>
<accession>A0ABR3YXE1</accession>
<dbReference type="Proteomes" id="UP001583280">
    <property type="component" value="Unassembled WGS sequence"/>
</dbReference>
<keyword evidence="1" id="KW-0472">Membrane</keyword>
<proteinExistence type="predicted"/>
<keyword evidence="3" id="KW-1185">Reference proteome</keyword>
<sequence>MPAINSVVAREAVSHLVKRRKNWAHRQPGVILVFCIVFVIAVGLLSLLIHRKLKARKERKLSGKPQ</sequence>
<keyword evidence="1" id="KW-0812">Transmembrane</keyword>
<evidence type="ECO:0000256" key="1">
    <source>
        <dbReference type="SAM" id="Phobius"/>
    </source>
</evidence>
<feature type="transmembrane region" description="Helical" evidence="1">
    <location>
        <begin position="29"/>
        <end position="49"/>
    </location>
</feature>
<protein>
    <submittedName>
        <fullName evidence="2">Uncharacterized protein</fullName>
    </submittedName>
</protein>
<organism evidence="2 3">
    <name type="scientific">Ceratocystis pirilliformis</name>
    <dbReference type="NCBI Taxonomy" id="259994"/>
    <lineage>
        <taxon>Eukaryota</taxon>
        <taxon>Fungi</taxon>
        <taxon>Dikarya</taxon>
        <taxon>Ascomycota</taxon>
        <taxon>Pezizomycotina</taxon>
        <taxon>Sordariomycetes</taxon>
        <taxon>Hypocreomycetidae</taxon>
        <taxon>Microascales</taxon>
        <taxon>Ceratocystidaceae</taxon>
        <taxon>Ceratocystis</taxon>
    </lineage>
</organism>